<comment type="caution">
    <text evidence="2">The sequence shown here is derived from an EMBL/GenBank/DDBJ whole genome shotgun (WGS) entry which is preliminary data.</text>
</comment>
<dbReference type="Gene3D" id="3.30.70.2660">
    <property type="match status" value="1"/>
</dbReference>
<dbReference type="NCBIfam" id="TIGR02593">
    <property type="entry name" value="CRISPR_cas5"/>
    <property type="match status" value="1"/>
</dbReference>
<dbReference type="InterPro" id="IPR010147">
    <property type="entry name" value="CRISPR-assoc_prot_CasD"/>
</dbReference>
<name>A0ABW3CBG8_9ACTN</name>
<evidence type="ECO:0000313" key="3">
    <source>
        <dbReference type="Proteomes" id="UP001597083"/>
    </source>
</evidence>
<dbReference type="InterPro" id="IPR021124">
    <property type="entry name" value="CRISPR-assoc_prot_Cas5"/>
</dbReference>
<evidence type="ECO:0000313" key="2">
    <source>
        <dbReference type="EMBL" id="MFD0851028.1"/>
    </source>
</evidence>
<organism evidence="2 3">
    <name type="scientific">Actinomadura adrarensis</name>
    <dbReference type="NCBI Taxonomy" id="1819600"/>
    <lineage>
        <taxon>Bacteria</taxon>
        <taxon>Bacillati</taxon>
        <taxon>Actinomycetota</taxon>
        <taxon>Actinomycetes</taxon>
        <taxon>Streptosporangiales</taxon>
        <taxon>Thermomonosporaceae</taxon>
        <taxon>Actinomadura</taxon>
    </lineage>
</organism>
<dbReference type="EMBL" id="JBHTIR010000231">
    <property type="protein sequence ID" value="MFD0851028.1"/>
    <property type="molecule type" value="Genomic_DNA"/>
</dbReference>
<dbReference type="Proteomes" id="UP001597083">
    <property type="component" value="Unassembled WGS sequence"/>
</dbReference>
<proteinExistence type="predicted"/>
<dbReference type="InterPro" id="IPR013422">
    <property type="entry name" value="CRISPR-assoc_prot_Cas5_N"/>
</dbReference>
<protein>
    <submittedName>
        <fullName evidence="2">Type I-E CRISPR-associated protein Cas5/CasD</fullName>
    </submittedName>
</protein>
<evidence type="ECO:0000256" key="1">
    <source>
        <dbReference type="ARBA" id="ARBA00023118"/>
    </source>
</evidence>
<gene>
    <name evidence="2" type="primary">cas5e</name>
    <name evidence="2" type="ORF">ACFQ07_02240</name>
</gene>
<dbReference type="CDD" id="cd09756">
    <property type="entry name" value="Cas5_I-E"/>
    <property type="match status" value="1"/>
</dbReference>
<accession>A0ABW3CBG8</accession>
<keyword evidence="3" id="KW-1185">Reference proteome</keyword>
<keyword evidence="1" id="KW-0051">Antiviral defense</keyword>
<reference evidence="3" key="1">
    <citation type="journal article" date="2019" name="Int. J. Syst. Evol. Microbiol.">
        <title>The Global Catalogue of Microorganisms (GCM) 10K type strain sequencing project: providing services to taxonomists for standard genome sequencing and annotation.</title>
        <authorList>
            <consortium name="The Broad Institute Genomics Platform"/>
            <consortium name="The Broad Institute Genome Sequencing Center for Infectious Disease"/>
            <person name="Wu L."/>
            <person name="Ma J."/>
        </authorList>
    </citation>
    <scope>NUCLEOTIDE SEQUENCE [LARGE SCALE GENOMIC DNA]</scope>
    <source>
        <strain evidence="3">JCM 31696</strain>
    </source>
</reference>
<dbReference type="NCBIfam" id="TIGR01868">
    <property type="entry name" value="casD_Cas5e"/>
    <property type="match status" value="1"/>
</dbReference>
<sequence length="270" mass="29830">MPATTSGLLLHLSGPLQAWGERSRFNQRDTSTAPTRSGLIGMIAAALGRRRDEPIDDLAELRFTIRIDRPGTLLRDFHTVGGGMPRHLTVITAEGKRRSAETATLTSDRYYLADAAFTVLATASDPALLETCARALRRPHWPPYLGRRSCPPDAPLVLTELTQDPVPVLIDLPLARKGGRRRTIPVEFRSDTPLTHHAWSADSETASADQVYTEIQDEPVSFSPEHRRYRTRPVYRTHLNLPVDQCAGYGIGYLNALLDHPAITESPAPA</sequence>
<dbReference type="Pfam" id="PF09704">
    <property type="entry name" value="Cas_Cas5d"/>
    <property type="match status" value="1"/>
</dbReference>